<dbReference type="InParanoid" id="F1ZCX9"/>
<accession>F1ZCX9</accession>
<evidence type="ECO:0000313" key="1">
    <source>
        <dbReference type="EMBL" id="EGD57534.1"/>
    </source>
</evidence>
<dbReference type="RefSeq" id="WP_008071224.1">
    <property type="nucleotide sequence ID" value="NZ_GL876935.1"/>
</dbReference>
<dbReference type="PANTHER" id="PTHR16128:SF5">
    <property type="entry name" value="FAD_NAD(P)-BINDING OXIDOREDUCTASE FAMILY PROTEIN"/>
    <property type="match status" value="1"/>
</dbReference>
<gene>
    <name evidence="1" type="ORF">Y88_3844</name>
</gene>
<dbReference type="Gene3D" id="3.90.660.10">
    <property type="match status" value="1"/>
</dbReference>
<dbReference type="PANTHER" id="PTHR16128">
    <property type="entry name" value="FAD/NAD(P)-BINDING OXIDOREDUCTASE FAMILY PROTEIN"/>
    <property type="match status" value="1"/>
</dbReference>
<protein>
    <submittedName>
        <fullName evidence="1">Putative deoxyribodipyrimidine photolyase</fullName>
    </submittedName>
</protein>
<dbReference type="AlphaFoldDB" id="F1ZCX9"/>
<dbReference type="HOGENOM" id="CLU_036034_0_0_5"/>
<dbReference type="InterPro" id="IPR036188">
    <property type="entry name" value="FAD/NAD-bd_sf"/>
</dbReference>
<keyword evidence="2" id="KW-1185">Reference proteome</keyword>
<dbReference type="eggNOG" id="COG3380">
    <property type="taxonomic scope" value="Bacteria"/>
</dbReference>
<dbReference type="PRINTS" id="PR00419">
    <property type="entry name" value="ADXRDTASE"/>
</dbReference>
<dbReference type="Gene3D" id="3.50.50.60">
    <property type="entry name" value="FAD/NAD(P)-binding domain"/>
    <property type="match status" value="1"/>
</dbReference>
<dbReference type="PROSITE" id="PS51257">
    <property type="entry name" value="PROKAR_LIPOPROTEIN"/>
    <property type="match status" value="1"/>
</dbReference>
<dbReference type="Proteomes" id="UP000004728">
    <property type="component" value="Unassembled WGS sequence"/>
</dbReference>
<dbReference type="EMBL" id="AEWJ01000065">
    <property type="protein sequence ID" value="EGD57534.1"/>
    <property type="molecule type" value="Genomic_DNA"/>
</dbReference>
<keyword evidence="1" id="KW-0456">Lyase</keyword>
<comment type="caution">
    <text evidence="1">The sequence shown here is derived from an EMBL/GenBank/DDBJ whole genome shotgun (WGS) entry which is preliminary data.</text>
</comment>
<reference evidence="1 2" key="1">
    <citation type="journal article" date="2012" name="J. Bacteriol.">
        <title>Draft Genome Sequence of Novosphingobium nitrogenifigens Y88T.</title>
        <authorList>
            <person name="Strabala T.J."/>
            <person name="Macdonald L."/>
            <person name="Liu V."/>
            <person name="Smit A.M."/>
        </authorList>
    </citation>
    <scope>NUCLEOTIDE SEQUENCE [LARGE SCALE GENOMIC DNA]</scope>
    <source>
        <strain evidence="1 2">DSM 19370</strain>
    </source>
</reference>
<name>F1ZCX9_9SPHN</name>
<dbReference type="STRING" id="983920.Y88_3844"/>
<proteinExistence type="predicted"/>
<dbReference type="Pfam" id="PF13450">
    <property type="entry name" value="NAD_binding_8"/>
    <property type="match status" value="1"/>
</dbReference>
<evidence type="ECO:0000313" key="2">
    <source>
        <dbReference type="Proteomes" id="UP000004728"/>
    </source>
</evidence>
<dbReference type="OrthoDB" id="5792777at2"/>
<dbReference type="GO" id="GO:0016829">
    <property type="term" value="F:lyase activity"/>
    <property type="evidence" value="ECO:0007669"/>
    <property type="project" value="UniProtKB-KW"/>
</dbReference>
<sequence length="320" mass="35086">MGEGRQDVSHIAIVGAGLSGISCAETLRTHGHRVTLFDKGRGPGGRMASRRIETPLGIATFDFGAQYFTVRDERFAFEVREWERAGLIQPWPAAGPDALIGVPNMNSILKHLLARQEVHFSALVKGLKREGRHWRLLCEGHESSLFDDVVLALPAEQTAPILTLHDFDLAQAALFARSQPCWTGMFVFPEPVRHNADIIRDQGLIGWAARDNAKPGRSGPERWVVQARPQWSVAHLEDASEIIAPHLLEALAAACNGSLPDPIAQSIHRWRYGLSAGTGAVCLLNAELNLGACGDWLLGHRLEDAWISGRSLAKKMIAEK</sequence>
<dbReference type="SUPFAM" id="SSF51905">
    <property type="entry name" value="FAD/NAD(P)-binding domain"/>
    <property type="match status" value="1"/>
</dbReference>
<organism evidence="1 2">
    <name type="scientific">Novosphingobium nitrogenifigens DSM 19370</name>
    <dbReference type="NCBI Taxonomy" id="983920"/>
    <lineage>
        <taxon>Bacteria</taxon>
        <taxon>Pseudomonadati</taxon>
        <taxon>Pseudomonadota</taxon>
        <taxon>Alphaproteobacteria</taxon>
        <taxon>Sphingomonadales</taxon>
        <taxon>Sphingomonadaceae</taxon>
        <taxon>Novosphingobium</taxon>
    </lineage>
</organism>